<evidence type="ECO:0000313" key="5">
    <source>
        <dbReference type="Proteomes" id="UP001207736"/>
    </source>
</evidence>
<dbReference type="PANTHER" id="PTHR30041:SF8">
    <property type="entry name" value="PROTEIN YFFB"/>
    <property type="match status" value="1"/>
</dbReference>
<dbReference type="EMBL" id="BQKA01000010">
    <property type="protein sequence ID" value="GJM49513.1"/>
    <property type="molecule type" value="Genomic_DNA"/>
</dbReference>
<dbReference type="Gene3D" id="3.40.30.10">
    <property type="entry name" value="Glutaredoxin"/>
    <property type="match status" value="1"/>
</dbReference>
<sequence>MFVPKTILLKNKPQLYIQKMKKVYYLSNCDTCQRILNEIHLSDDFVFQDVKHQPITEAELDFLKGEVGRYELLFNKRAKLYREKDMKAENFSDDDYKKLILEHYSFLKRPIIIINNRIIIGNATKIIKEIRKYLG</sequence>
<dbReference type="PROSITE" id="PS51353">
    <property type="entry name" value="ARSC"/>
    <property type="match status" value="1"/>
</dbReference>
<dbReference type="PANTHER" id="PTHR30041">
    <property type="entry name" value="ARSENATE REDUCTASE"/>
    <property type="match status" value="1"/>
</dbReference>
<organism evidence="3 5">
    <name type="scientific">Capnocytophaga catalasegens</name>
    <dbReference type="NCBI Taxonomy" id="1004260"/>
    <lineage>
        <taxon>Bacteria</taxon>
        <taxon>Pseudomonadati</taxon>
        <taxon>Bacteroidota</taxon>
        <taxon>Flavobacteriia</taxon>
        <taxon>Flavobacteriales</taxon>
        <taxon>Flavobacteriaceae</taxon>
        <taxon>Capnocytophaga</taxon>
    </lineage>
</organism>
<protein>
    <submittedName>
        <fullName evidence="3">Arsenate reductase</fullName>
    </submittedName>
</protein>
<reference evidence="3 6" key="1">
    <citation type="submission" date="2021-11" db="EMBL/GenBank/DDBJ databases">
        <title>Draft genome sequence of Capnocytophaga sp. strain KC07075 isolated from cat oral cavity.</title>
        <authorList>
            <person name="Suzuki M."/>
            <person name="Imaoka K."/>
            <person name="Kimura M."/>
            <person name="Morikawa S."/>
            <person name="Maeda K."/>
        </authorList>
    </citation>
    <scope>NUCLEOTIDE SEQUENCE</scope>
    <source>
        <strain evidence="3">KC07075</strain>
        <strain evidence="4 6">KC07079</strain>
    </source>
</reference>
<keyword evidence="6" id="KW-1185">Reference proteome</keyword>
<comment type="caution">
    <text evidence="3">The sequence shown here is derived from an EMBL/GenBank/DDBJ whole genome shotgun (WGS) entry which is preliminary data.</text>
</comment>
<evidence type="ECO:0000256" key="1">
    <source>
        <dbReference type="ARBA" id="ARBA00007198"/>
    </source>
</evidence>
<evidence type="ECO:0000313" key="4">
    <source>
        <dbReference type="EMBL" id="GJM51778.1"/>
    </source>
</evidence>
<dbReference type="InterPro" id="IPR036249">
    <property type="entry name" value="Thioredoxin-like_sf"/>
</dbReference>
<dbReference type="SUPFAM" id="SSF52833">
    <property type="entry name" value="Thioredoxin-like"/>
    <property type="match status" value="1"/>
</dbReference>
<evidence type="ECO:0000313" key="3">
    <source>
        <dbReference type="EMBL" id="GJM49513.1"/>
    </source>
</evidence>
<dbReference type="AlphaFoldDB" id="A0AAV5AQB4"/>
<dbReference type="Proteomes" id="UP001208692">
    <property type="component" value="Unassembled WGS sequence"/>
</dbReference>
<dbReference type="Proteomes" id="UP001207736">
    <property type="component" value="Unassembled WGS sequence"/>
</dbReference>
<dbReference type="InterPro" id="IPR006660">
    <property type="entry name" value="Arsenate_reductase-like"/>
</dbReference>
<accession>A0AAV5AQB4</accession>
<comment type="similarity">
    <text evidence="1 2">Belongs to the ArsC family.</text>
</comment>
<dbReference type="Pfam" id="PF03960">
    <property type="entry name" value="ArsC"/>
    <property type="match status" value="1"/>
</dbReference>
<gene>
    <name evidence="3" type="ORF">RCZ15_04880</name>
    <name evidence="4" type="ORF">RCZ16_00960</name>
</gene>
<proteinExistence type="inferred from homology"/>
<name>A0AAV5AQB4_9FLAO</name>
<evidence type="ECO:0000256" key="2">
    <source>
        <dbReference type="PROSITE-ProRule" id="PRU01282"/>
    </source>
</evidence>
<evidence type="ECO:0000313" key="6">
    <source>
        <dbReference type="Proteomes" id="UP001208692"/>
    </source>
</evidence>
<dbReference type="EMBL" id="BQKB01000003">
    <property type="protein sequence ID" value="GJM51778.1"/>
    <property type="molecule type" value="Genomic_DNA"/>
</dbReference>